<evidence type="ECO:0000313" key="1">
    <source>
        <dbReference type="EMBL" id="ROV88852.1"/>
    </source>
</evidence>
<name>A0A423VD03_9PEZI</name>
<protein>
    <submittedName>
        <fullName evidence="1">Uncharacterized protein</fullName>
    </submittedName>
</protein>
<proteinExistence type="predicted"/>
<keyword evidence="2" id="KW-1185">Reference proteome</keyword>
<dbReference type="AlphaFoldDB" id="A0A423VD03"/>
<comment type="caution">
    <text evidence="1">The sequence shown here is derived from an EMBL/GenBank/DDBJ whole genome shotgun (WGS) entry which is preliminary data.</text>
</comment>
<dbReference type="EMBL" id="LKEA01000075">
    <property type="protein sequence ID" value="ROV88852.1"/>
    <property type="molecule type" value="Genomic_DNA"/>
</dbReference>
<sequence>MASNEITVGNSISGPSHETLNPRDTFFRIDELLMTMADTVDCRDELTRLCLVNKAFNDAFSRKLYRQLRFTVRPGLSQRLRLLLQTTKLDATQYLCFEKKANGGEDQNVDFQELLPIVGQLLHKTPALRGIHWSHASGVDILHLVNEATDPSDYPLSSLRTIINSPTLPPPLDPYPVPGRLRMPWKLTNLTSLVLVHLGYCNTLASQDFVQWFSDKVEDMAQVLTSCPKLVYLELSVAKNCLDENPRLSTFFPRICEKYHEQGSSPLELETIKLGLGMLLVSEYKNGEAAYLQDLTRTQYLKNLKFETKGVAILNAWLGNEGKAVMQIAWGTVSPENTPSLVYLHIDQLDQAGCKYLLSGEMPALLRNTYLWVKEKDVLGTDDEDGEQADSDDPKFSCVTDLFSDKLERPLQTCKLSIAIDGRVLQTKAPRSWLKLKGLSLTLSVPQSIRAQPLIANMLNTFNGLATRFLLGHASITNMILQLLVTPRQHDLLMCFPRFYRGTVHQSLVSVAKTCQKLREFTLIFGLTDPDGVPVRHEARHWRVKRHTEKGKADVEVILVERKWLQEPLR</sequence>
<gene>
    <name evidence="1" type="ORF">VMCG_10174</name>
</gene>
<accession>A0A423VD03</accession>
<evidence type="ECO:0000313" key="2">
    <source>
        <dbReference type="Proteomes" id="UP000283895"/>
    </source>
</evidence>
<dbReference type="OrthoDB" id="4758907at2759"/>
<reference evidence="1 2" key="1">
    <citation type="submission" date="2015-09" db="EMBL/GenBank/DDBJ databases">
        <title>Host preference determinants of Valsa canker pathogens revealed by comparative genomics.</title>
        <authorList>
            <person name="Yin Z."/>
            <person name="Huang L."/>
        </authorList>
    </citation>
    <scope>NUCLEOTIDE SEQUENCE [LARGE SCALE GENOMIC DNA]</scope>
    <source>
        <strain evidence="1 2">03-1</strain>
    </source>
</reference>
<organism evidence="1 2">
    <name type="scientific">Cytospora schulzeri</name>
    <dbReference type="NCBI Taxonomy" id="448051"/>
    <lineage>
        <taxon>Eukaryota</taxon>
        <taxon>Fungi</taxon>
        <taxon>Dikarya</taxon>
        <taxon>Ascomycota</taxon>
        <taxon>Pezizomycotina</taxon>
        <taxon>Sordariomycetes</taxon>
        <taxon>Sordariomycetidae</taxon>
        <taxon>Diaporthales</taxon>
        <taxon>Cytosporaceae</taxon>
        <taxon>Cytospora</taxon>
    </lineage>
</organism>
<dbReference type="Proteomes" id="UP000283895">
    <property type="component" value="Unassembled WGS sequence"/>
</dbReference>